<keyword evidence="1" id="KW-0472">Membrane</keyword>
<gene>
    <name evidence="2" type="ORF">QE382_002216</name>
</gene>
<dbReference type="EMBL" id="JAUTBA010000001">
    <property type="protein sequence ID" value="MDQ1150232.1"/>
    <property type="molecule type" value="Genomic_DNA"/>
</dbReference>
<keyword evidence="3" id="KW-1185">Reference proteome</keyword>
<dbReference type="PANTHER" id="PTHR33802:SF1">
    <property type="entry name" value="XK-RELATED PROTEIN"/>
    <property type="match status" value="1"/>
</dbReference>
<dbReference type="RefSeq" id="WP_307185916.1">
    <property type="nucleotide sequence ID" value="NZ_JAUTBA010000001.1"/>
</dbReference>
<feature type="transmembrane region" description="Helical" evidence="1">
    <location>
        <begin position="227"/>
        <end position="248"/>
    </location>
</feature>
<evidence type="ECO:0008006" key="4">
    <source>
        <dbReference type="Google" id="ProtNLM"/>
    </source>
</evidence>
<keyword evidence="1" id="KW-1133">Transmembrane helix</keyword>
<evidence type="ECO:0000313" key="2">
    <source>
        <dbReference type="EMBL" id="MDQ1150232.1"/>
    </source>
</evidence>
<evidence type="ECO:0000256" key="1">
    <source>
        <dbReference type="SAM" id="Phobius"/>
    </source>
</evidence>
<feature type="transmembrane region" description="Helical" evidence="1">
    <location>
        <begin position="179"/>
        <end position="198"/>
    </location>
</feature>
<feature type="transmembrane region" description="Helical" evidence="1">
    <location>
        <begin position="146"/>
        <end position="167"/>
    </location>
</feature>
<evidence type="ECO:0000313" key="3">
    <source>
        <dbReference type="Proteomes" id="UP001244640"/>
    </source>
</evidence>
<organism evidence="2 3">
    <name type="scientific">Sphingobacterium zeae</name>
    <dbReference type="NCBI Taxonomy" id="1776859"/>
    <lineage>
        <taxon>Bacteria</taxon>
        <taxon>Pseudomonadati</taxon>
        <taxon>Bacteroidota</taxon>
        <taxon>Sphingobacteriia</taxon>
        <taxon>Sphingobacteriales</taxon>
        <taxon>Sphingobacteriaceae</taxon>
        <taxon>Sphingobacterium</taxon>
    </lineage>
</organism>
<dbReference type="PANTHER" id="PTHR33802">
    <property type="entry name" value="SI:CH211-161H7.5-RELATED"/>
    <property type="match status" value="1"/>
</dbReference>
<name>A0ABU0U5I2_9SPHI</name>
<keyword evidence="1" id="KW-0812">Transmembrane</keyword>
<feature type="transmembrane region" description="Helical" evidence="1">
    <location>
        <begin position="7"/>
        <end position="28"/>
    </location>
</feature>
<feature type="transmembrane region" description="Helical" evidence="1">
    <location>
        <begin position="205"/>
        <end position="221"/>
    </location>
</feature>
<accession>A0ABU0U5I2</accession>
<feature type="transmembrane region" description="Helical" evidence="1">
    <location>
        <begin position="81"/>
        <end position="101"/>
    </location>
</feature>
<reference evidence="2 3" key="1">
    <citation type="submission" date="2023-07" db="EMBL/GenBank/DDBJ databases">
        <title>Functional and genomic diversity of the sorghum phyllosphere microbiome.</title>
        <authorList>
            <person name="Shade A."/>
        </authorList>
    </citation>
    <scope>NUCLEOTIDE SEQUENCE [LARGE SCALE GENOMIC DNA]</scope>
    <source>
        <strain evidence="2 3">SORGH_AS_0892</strain>
    </source>
</reference>
<dbReference type="Proteomes" id="UP001244640">
    <property type="component" value="Unassembled WGS sequence"/>
</dbReference>
<comment type="caution">
    <text evidence="2">The sequence shown here is derived from an EMBL/GenBank/DDBJ whole genome shotgun (WGS) entry which is preliminary data.</text>
</comment>
<feature type="transmembrane region" description="Helical" evidence="1">
    <location>
        <begin position="48"/>
        <end position="69"/>
    </location>
</feature>
<proteinExistence type="predicted"/>
<protein>
    <recommendedName>
        <fullName evidence="4">Tryptophan-rich sensory protein</fullName>
    </recommendedName>
</protein>
<dbReference type="Gene3D" id="1.20.1260.100">
    <property type="entry name" value="TspO/MBR protein"/>
    <property type="match status" value="1"/>
</dbReference>
<feature type="transmembrane region" description="Helical" evidence="1">
    <location>
        <begin position="107"/>
        <end position="126"/>
    </location>
</feature>
<sequence length="256" mass="28988">MKKIYQIVNAVVFVITVVINYLSNTGIFNGETMATISAKYQNLFTPAGYAFSIWGLIYLGLLGFVVYFGPLLKLTREKEEVILKVGWWFLVSCLANCLWVITWLYDYTSVTIFLMLLLFVSLLRIVENTRTIAFQSNLKKLVFLKLPFHLYAGWISVALIADAAAYLTKIGWDGFGLSATLWTIIMFVVALIIHLLMIWQRRMPVFGLVSAWALIAIAVANKGTNSIVYAAAIVVAIIVLLNVFVYSIRYRKQLLF</sequence>
<dbReference type="InterPro" id="IPR038330">
    <property type="entry name" value="TspO/MBR-related_sf"/>
</dbReference>